<proteinExistence type="predicted"/>
<sequence>MNQKNQNINQESTEDEKDKKKNKIINNSNNIINFNFFNNPIQEEKLKYKIKFYTKSLDSYVNGYLFFNLKNSSLIFIKDDLDNNNNINNMNNHDHQKNKKIINIGKMDEIQLIQNKNIFIETNIINTRGKHFQIQFFSRIRAKDFYKSLNELRTEINNNYLQLIQNRIKIISHNKTNHKFKNEKKILNLIKLYQINGKYFEIWLTTKKGKIISNGFLILNNNKKSINFIGINNYPGITFHNLNRLKISNQNKHKKLIIIKNGKKPFYIHFVKKQFKNEFVQLINIPFQKSKSKSISKESLIFPIQLINNSGGRGGRGRDVNNSNKNINKNERINSHGIIKISSSVIQLKLEKRKSISCKITKQSLILKKINNKKIVKFFINKNQSYQLQFQNKKIAKKFFTQIEYLKSIL</sequence>
<dbReference type="Proteomes" id="UP001146793">
    <property type="component" value="Unassembled WGS sequence"/>
</dbReference>
<evidence type="ECO:0000256" key="1">
    <source>
        <dbReference type="SAM" id="MobiDB-lite"/>
    </source>
</evidence>
<feature type="domain" description="Riboflavin kinase" evidence="2">
    <location>
        <begin position="95"/>
        <end position="159"/>
    </location>
</feature>
<evidence type="ECO:0000259" key="2">
    <source>
        <dbReference type="Pfam" id="PF01687"/>
    </source>
</evidence>
<dbReference type="EMBL" id="JANTQA010000051">
    <property type="protein sequence ID" value="KAJ3430296.1"/>
    <property type="molecule type" value="Genomic_DNA"/>
</dbReference>
<evidence type="ECO:0000313" key="3">
    <source>
        <dbReference type="EMBL" id="KAJ3430296.1"/>
    </source>
</evidence>
<dbReference type="GO" id="GO:0008531">
    <property type="term" value="F:riboflavin kinase activity"/>
    <property type="evidence" value="ECO:0007669"/>
    <property type="project" value="InterPro"/>
</dbReference>
<dbReference type="InterPro" id="IPR015865">
    <property type="entry name" value="Riboflavin_kinase_bac/euk"/>
</dbReference>
<dbReference type="Pfam" id="PF01687">
    <property type="entry name" value="Flavokinase"/>
    <property type="match status" value="1"/>
</dbReference>
<name>A0AAV7YN60_9EUKA</name>
<gene>
    <name evidence="3" type="ORF">M0812_23299</name>
</gene>
<feature type="region of interest" description="Disordered" evidence="1">
    <location>
        <begin position="1"/>
        <end position="22"/>
    </location>
</feature>
<accession>A0AAV7YN60</accession>
<feature type="compositionally biased region" description="Polar residues" evidence="1">
    <location>
        <begin position="1"/>
        <end position="11"/>
    </location>
</feature>
<organism evidence="3 4">
    <name type="scientific">Anaeramoeba flamelloides</name>
    <dbReference type="NCBI Taxonomy" id="1746091"/>
    <lineage>
        <taxon>Eukaryota</taxon>
        <taxon>Metamonada</taxon>
        <taxon>Anaeramoebidae</taxon>
        <taxon>Anaeramoeba</taxon>
    </lineage>
</organism>
<dbReference type="AlphaFoldDB" id="A0AAV7YN60"/>
<protein>
    <recommendedName>
        <fullName evidence="2">Riboflavin kinase domain-containing protein</fullName>
    </recommendedName>
</protein>
<dbReference type="GO" id="GO:0009231">
    <property type="term" value="P:riboflavin biosynthetic process"/>
    <property type="evidence" value="ECO:0007669"/>
    <property type="project" value="InterPro"/>
</dbReference>
<reference evidence="3" key="1">
    <citation type="submission" date="2022-08" db="EMBL/GenBank/DDBJ databases">
        <title>Novel sulphate-reducing endosymbionts in the free-living metamonad Anaeramoeba.</title>
        <authorList>
            <person name="Jerlstrom-Hultqvist J."/>
            <person name="Cepicka I."/>
            <person name="Gallot-Lavallee L."/>
            <person name="Salas-Leiva D."/>
            <person name="Curtis B.A."/>
            <person name="Zahonova K."/>
            <person name="Pipaliya S."/>
            <person name="Dacks J."/>
            <person name="Roger A.J."/>
        </authorList>
    </citation>
    <scope>NUCLEOTIDE SEQUENCE</scope>
    <source>
        <strain evidence="3">Busselton2</strain>
    </source>
</reference>
<evidence type="ECO:0000313" key="4">
    <source>
        <dbReference type="Proteomes" id="UP001146793"/>
    </source>
</evidence>
<comment type="caution">
    <text evidence="3">The sequence shown here is derived from an EMBL/GenBank/DDBJ whole genome shotgun (WGS) entry which is preliminary data.</text>
</comment>